<dbReference type="STRING" id="1801756.A3C67_03515"/>
<proteinExistence type="predicted"/>
<protein>
    <recommendedName>
        <fullName evidence="3">Glycosyl transferase family 17</fullName>
    </recommendedName>
</protein>
<accession>A0A1F6W1W7</accession>
<name>A0A1F6W1W7_9BACT</name>
<organism evidence="1 2">
    <name type="scientific">Candidatus Nomurabacteria bacterium RIFCSPHIGHO2_02_FULL_42_19</name>
    <dbReference type="NCBI Taxonomy" id="1801756"/>
    <lineage>
        <taxon>Bacteria</taxon>
        <taxon>Candidatus Nomuraibacteriota</taxon>
    </lineage>
</organism>
<sequence>MAIIDIFSFCGEMDILEIRLNILSDYVDEFIICESDETFTGLKKPLYFKENMARYEKFLPKIKHFVMASDDPILLLGAKKSPGVPKNLYWWKPQNLYWWKREYTQKESMRYALTHLKDDDLVFIGDVDEIWNPLNMPPFGRWKLRQTVYSYYLNNKSDEWWEGTSVIPYKMIKNDTLDNLRAHDTHREYMKAPTYQNWGWHFTNMGDAEFIKRKLNSYSHQEFNSPKYTDKIEQRMAENKDFIGRNFKFWTDEKDLPKYILDNKEKYKNLFKSNEKI</sequence>
<dbReference type="GO" id="GO:0006044">
    <property type="term" value="P:N-acetylglucosamine metabolic process"/>
    <property type="evidence" value="ECO:0007669"/>
    <property type="project" value="TreeGrafter"/>
</dbReference>
<dbReference type="InterPro" id="IPR006813">
    <property type="entry name" value="Glyco_trans_17"/>
</dbReference>
<dbReference type="PANTHER" id="PTHR12224">
    <property type="entry name" value="BETA-1,4-MANNOSYL-GLYCOPROTEIN BETA-1,4-N-ACETYLGLUCOSAMINYL-TRANSFERASE"/>
    <property type="match status" value="1"/>
</dbReference>
<evidence type="ECO:0008006" key="3">
    <source>
        <dbReference type="Google" id="ProtNLM"/>
    </source>
</evidence>
<dbReference type="PANTHER" id="PTHR12224:SF0">
    <property type="entry name" value="BETA-1,4-MANNOSYL-GLYCOPROTEIN 4-BETA-N-ACETYLGLUCOSAMINYLTRANSFERASE"/>
    <property type="match status" value="1"/>
</dbReference>
<reference evidence="1 2" key="1">
    <citation type="journal article" date="2016" name="Nat. Commun.">
        <title>Thousands of microbial genomes shed light on interconnected biogeochemical processes in an aquifer system.</title>
        <authorList>
            <person name="Anantharaman K."/>
            <person name="Brown C.T."/>
            <person name="Hug L.A."/>
            <person name="Sharon I."/>
            <person name="Castelle C.J."/>
            <person name="Probst A.J."/>
            <person name="Thomas B.C."/>
            <person name="Singh A."/>
            <person name="Wilkins M.J."/>
            <person name="Karaoz U."/>
            <person name="Brodie E.L."/>
            <person name="Williams K.H."/>
            <person name="Hubbard S.S."/>
            <person name="Banfield J.F."/>
        </authorList>
    </citation>
    <scope>NUCLEOTIDE SEQUENCE [LARGE SCALE GENOMIC DNA]</scope>
</reference>
<dbReference type="AlphaFoldDB" id="A0A1F6W1W7"/>
<evidence type="ECO:0000313" key="2">
    <source>
        <dbReference type="Proteomes" id="UP000179275"/>
    </source>
</evidence>
<dbReference type="GO" id="GO:0003830">
    <property type="term" value="F:beta-1,4-mannosylglycoprotein 4-beta-N-acetylglucosaminyltransferase activity"/>
    <property type="evidence" value="ECO:0007669"/>
    <property type="project" value="InterPro"/>
</dbReference>
<comment type="caution">
    <text evidence="1">The sequence shown here is derived from an EMBL/GenBank/DDBJ whole genome shotgun (WGS) entry which is preliminary data.</text>
</comment>
<dbReference type="Pfam" id="PF04724">
    <property type="entry name" value="Glyco_transf_17"/>
    <property type="match status" value="1"/>
</dbReference>
<evidence type="ECO:0000313" key="1">
    <source>
        <dbReference type="EMBL" id="OGI75907.1"/>
    </source>
</evidence>
<gene>
    <name evidence="1" type="ORF">A3C67_03515</name>
</gene>
<dbReference type="GO" id="GO:0016020">
    <property type="term" value="C:membrane"/>
    <property type="evidence" value="ECO:0007669"/>
    <property type="project" value="InterPro"/>
</dbReference>
<dbReference type="Proteomes" id="UP000179275">
    <property type="component" value="Unassembled WGS sequence"/>
</dbReference>
<dbReference type="EMBL" id="MFUG01000014">
    <property type="protein sequence ID" value="OGI75907.1"/>
    <property type="molecule type" value="Genomic_DNA"/>
</dbReference>